<gene>
    <name evidence="5" type="ORF">MNBD_GAMMA18-158</name>
</gene>
<dbReference type="SUPFAM" id="SSF48452">
    <property type="entry name" value="TPR-like"/>
    <property type="match status" value="1"/>
</dbReference>
<dbReference type="InterPro" id="IPR029063">
    <property type="entry name" value="SAM-dependent_MTases_sf"/>
</dbReference>
<dbReference type="PROSITE" id="PS50123">
    <property type="entry name" value="CHER"/>
    <property type="match status" value="1"/>
</dbReference>
<feature type="domain" description="CheR-type methyltransferase" evidence="4">
    <location>
        <begin position="1"/>
        <end position="267"/>
    </location>
</feature>
<evidence type="ECO:0000256" key="1">
    <source>
        <dbReference type="ARBA" id="ARBA00022603"/>
    </source>
</evidence>
<sequence length="428" mass="48276">MKIESIVGYLQEQMGMNPETVGFDTMKKAVYTAMLANDINELDEYYRLIQQDSLALQGLIDAVVIPETSFFRDKKPFQVLKNNLRHLYRTLCDEGEPLKILSVPSSTGEEPYSIAMTCLDAGLNYGEFEIHACDISQRVLDVARRGQYSEYSFRGGHTTYQQRYFTTKGHFFQIDEQLRASVNFFQGNLIGDQFMGQVEKGFHIVFCRNLLIYFDKPTKCKAISVIESLLHDDGLLVVGHADTAILPSLGYKPFSDQFSFTYVKSHNQQKAVVTTTNNHVLVEKGKQVMEALVAARTDIAASSPAIIKHNEETVPSNSSIADVVQKIEALLLKKDFSQATTCCQTLMEKTGDKSTVHHYLGHIAFLQDEMQVAEKQFKKAVYLQPNNEEALCFLAKISKKQGDEAAALRYQQRADRIKARMSSAQENL</sequence>
<protein>
    <submittedName>
        <fullName evidence="5">Chemotaxis protein methyltransferase CheR</fullName>
        <ecNumber evidence="5">2.1.1.80</ecNumber>
    </submittedName>
</protein>
<organism evidence="5">
    <name type="scientific">hydrothermal vent metagenome</name>
    <dbReference type="NCBI Taxonomy" id="652676"/>
    <lineage>
        <taxon>unclassified sequences</taxon>
        <taxon>metagenomes</taxon>
        <taxon>ecological metagenomes</taxon>
    </lineage>
</organism>
<dbReference type="AlphaFoldDB" id="A0A3B0ZMH1"/>
<dbReference type="InterPro" id="IPR000780">
    <property type="entry name" value="CheR_MeTrfase"/>
</dbReference>
<dbReference type="InterPro" id="IPR011990">
    <property type="entry name" value="TPR-like_helical_dom_sf"/>
</dbReference>
<dbReference type="GO" id="GO:0032259">
    <property type="term" value="P:methylation"/>
    <property type="evidence" value="ECO:0007669"/>
    <property type="project" value="UniProtKB-KW"/>
</dbReference>
<name>A0A3B0ZMH1_9ZZZZ</name>
<keyword evidence="1 5" id="KW-0489">Methyltransferase</keyword>
<dbReference type="Pfam" id="PF01739">
    <property type="entry name" value="CheR"/>
    <property type="match status" value="1"/>
</dbReference>
<dbReference type="SMART" id="SM00138">
    <property type="entry name" value="MeTrc"/>
    <property type="match status" value="1"/>
</dbReference>
<dbReference type="PANTHER" id="PTHR24422">
    <property type="entry name" value="CHEMOTAXIS PROTEIN METHYLTRANSFERASE"/>
    <property type="match status" value="1"/>
</dbReference>
<keyword evidence="2 5" id="KW-0808">Transferase</keyword>
<dbReference type="PRINTS" id="PR00996">
    <property type="entry name" value="CHERMTFRASE"/>
</dbReference>
<dbReference type="SUPFAM" id="SSF53335">
    <property type="entry name" value="S-adenosyl-L-methionine-dependent methyltransferases"/>
    <property type="match status" value="1"/>
</dbReference>
<reference evidence="5" key="1">
    <citation type="submission" date="2018-06" db="EMBL/GenBank/DDBJ databases">
        <authorList>
            <person name="Zhirakovskaya E."/>
        </authorList>
    </citation>
    <scope>NUCLEOTIDE SEQUENCE</scope>
</reference>
<dbReference type="GO" id="GO:0008983">
    <property type="term" value="F:protein-glutamate O-methyltransferase activity"/>
    <property type="evidence" value="ECO:0007669"/>
    <property type="project" value="UniProtKB-EC"/>
</dbReference>
<dbReference type="PROSITE" id="PS50005">
    <property type="entry name" value="TPR"/>
    <property type="match status" value="1"/>
</dbReference>
<evidence type="ECO:0000259" key="4">
    <source>
        <dbReference type="PROSITE" id="PS50123"/>
    </source>
</evidence>
<proteinExistence type="predicted"/>
<dbReference type="InterPro" id="IPR022642">
    <property type="entry name" value="CheR_C"/>
</dbReference>
<dbReference type="PANTHER" id="PTHR24422:SF19">
    <property type="entry name" value="CHEMOTAXIS PROTEIN METHYLTRANSFERASE"/>
    <property type="match status" value="1"/>
</dbReference>
<evidence type="ECO:0000256" key="2">
    <source>
        <dbReference type="ARBA" id="ARBA00022679"/>
    </source>
</evidence>
<dbReference type="Gene3D" id="1.25.40.10">
    <property type="entry name" value="Tetratricopeptide repeat domain"/>
    <property type="match status" value="1"/>
</dbReference>
<keyword evidence="3" id="KW-0949">S-adenosyl-L-methionine</keyword>
<dbReference type="EC" id="2.1.1.80" evidence="5"/>
<evidence type="ECO:0000256" key="3">
    <source>
        <dbReference type="ARBA" id="ARBA00022691"/>
    </source>
</evidence>
<accession>A0A3B0ZMH1</accession>
<dbReference type="Gene3D" id="3.40.50.150">
    <property type="entry name" value="Vaccinia Virus protein VP39"/>
    <property type="match status" value="1"/>
</dbReference>
<dbReference type="EMBL" id="UOFP01000228">
    <property type="protein sequence ID" value="VAW88602.1"/>
    <property type="molecule type" value="Genomic_DNA"/>
</dbReference>
<evidence type="ECO:0000313" key="5">
    <source>
        <dbReference type="EMBL" id="VAW88602.1"/>
    </source>
</evidence>
<dbReference type="InterPro" id="IPR019734">
    <property type="entry name" value="TPR_rpt"/>
</dbReference>
<dbReference type="InterPro" id="IPR050903">
    <property type="entry name" value="Bact_Chemotaxis_MeTrfase"/>
</dbReference>